<dbReference type="GO" id="GO:0008270">
    <property type="term" value="F:zinc ion binding"/>
    <property type="evidence" value="ECO:0007669"/>
    <property type="project" value="UniProtKB-KW"/>
</dbReference>
<dbReference type="EC" id="2.3.2.27" evidence="2"/>
<dbReference type="GO" id="GO:0061630">
    <property type="term" value="F:ubiquitin protein ligase activity"/>
    <property type="evidence" value="ECO:0007669"/>
    <property type="project" value="UniProtKB-EC"/>
</dbReference>
<accession>A0AAN9XSQ1</accession>
<dbReference type="Proteomes" id="UP001386955">
    <property type="component" value="Unassembled WGS sequence"/>
</dbReference>
<comment type="catalytic activity">
    <reaction evidence="1">
        <text>S-ubiquitinyl-[E2 ubiquitin-conjugating enzyme]-L-cysteine + [acceptor protein]-L-lysine = [E2 ubiquitin-conjugating enzyme]-L-cysteine + N(6)-ubiquitinyl-[acceptor protein]-L-lysine.</text>
        <dbReference type="EC" id="2.3.2.27"/>
    </reaction>
</comment>
<dbReference type="PANTHER" id="PTHR15710">
    <property type="entry name" value="E3 UBIQUITIN-PROTEIN LIGASE PRAJA"/>
    <property type="match status" value="1"/>
</dbReference>
<gene>
    <name evidence="8" type="ORF">VNO78_08548</name>
</gene>
<evidence type="ECO:0000313" key="9">
    <source>
        <dbReference type="Proteomes" id="UP001386955"/>
    </source>
</evidence>
<sequence>MGSSFGEVQRYSFSVRRNSPNESTTLMSGDILKFSVQVFLNNTTSPTLLLSSPFQSVTCDSFFQGTEFLKTMLSPIHPFIQCIEEMTQDITSSVEQLFQLDGAPLLTSASEHREIPLSLEITLFHSRFITAIQQHSTEECCNLLPASDQVIRASLKKSTVVPENESCPICMEFFHVNDQCSSMPCHHFFHPHCILRWLRINHVCPMCRYSLPPLKN</sequence>
<dbReference type="PROSITE" id="PS50089">
    <property type="entry name" value="ZF_RING_2"/>
    <property type="match status" value="1"/>
</dbReference>
<protein>
    <recommendedName>
        <fullName evidence="2">RING-type E3 ubiquitin transferase</fullName>
        <ecNumber evidence="2">2.3.2.27</ecNumber>
    </recommendedName>
</protein>
<keyword evidence="3" id="KW-0479">Metal-binding</keyword>
<dbReference type="InterPro" id="IPR013083">
    <property type="entry name" value="Znf_RING/FYVE/PHD"/>
</dbReference>
<name>A0AAN9XSQ1_PSOTE</name>
<proteinExistence type="predicted"/>
<keyword evidence="9" id="KW-1185">Reference proteome</keyword>
<evidence type="ECO:0000256" key="2">
    <source>
        <dbReference type="ARBA" id="ARBA00012483"/>
    </source>
</evidence>
<dbReference type="GO" id="GO:0016567">
    <property type="term" value="P:protein ubiquitination"/>
    <property type="evidence" value="ECO:0007669"/>
    <property type="project" value="TreeGrafter"/>
</dbReference>
<dbReference type="PANTHER" id="PTHR15710:SF184">
    <property type="entry name" value="RING_U-BOX SUPERFAMILY PROTEIN"/>
    <property type="match status" value="1"/>
</dbReference>
<evidence type="ECO:0000256" key="4">
    <source>
        <dbReference type="ARBA" id="ARBA00022771"/>
    </source>
</evidence>
<evidence type="ECO:0000256" key="5">
    <source>
        <dbReference type="ARBA" id="ARBA00022833"/>
    </source>
</evidence>
<dbReference type="Gene3D" id="3.30.40.10">
    <property type="entry name" value="Zinc/RING finger domain, C3HC4 (zinc finger)"/>
    <property type="match status" value="1"/>
</dbReference>
<dbReference type="EMBL" id="JAYMYS010000002">
    <property type="protein sequence ID" value="KAK7406912.1"/>
    <property type="molecule type" value="Genomic_DNA"/>
</dbReference>
<comment type="caution">
    <text evidence="8">The sequence shown here is derived from an EMBL/GenBank/DDBJ whole genome shotgun (WGS) entry which is preliminary data.</text>
</comment>
<evidence type="ECO:0000256" key="1">
    <source>
        <dbReference type="ARBA" id="ARBA00000900"/>
    </source>
</evidence>
<reference evidence="8 9" key="1">
    <citation type="submission" date="2024-01" db="EMBL/GenBank/DDBJ databases">
        <title>The genomes of 5 underutilized Papilionoideae crops provide insights into root nodulation and disease resistanc.</title>
        <authorList>
            <person name="Jiang F."/>
        </authorList>
    </citation>
    <scope>NUCLEOTIDE SEQUENCE [LARGE SCALE GENOMIC DNA]</scope>
    <source>
        <strain evidence="8">DUOXIRENSHENG_FW03</strain>
        <tissue evidence="8">Leaves</tissue>
    </source>
</reference>
<evidence type="ECO:0000256" key="3">
    <source>
        <dbReference type="ARBA" id="ARBA00022723"/>
    </source>
</evidence>
<feature type="domain" description="RING-type" evidence="7">
    <location>
        <begin position="167"/>
        <end position="208"/>
    </location>
</feature>
<dbReference type="InterPro" id="IPR001841">
    <property type="entry name" value="Znf_RING"/>
</dbReference>
<dbReference type="AlphaFoldDB" id="A0AAN9XSQ1"/>
<keyword evidence="4 6" id="KW-0863">Zinc-finger</keyword>
<evidence type="ECO:0000259" key="7">
    <source>
        <dbReference type="PROSITE" id="PS50089"/>
    </source>
</evidence>
<dbReference type="SMART" id="SM00184">
    <property type="entry name" value="RING"/>
    <property type="match status" value="1"/>
</dbReference>
<evidence type="ECO:0000256" key="6">
    <source>
        <dbReference type="PROSITE-ProRule" id="PRU00175"/>
    </source>
</evidence>
<dbReference type="SUPFAM" id="SSF57850">
    <property type="entry name" value="RING/U-box"/>
    <property type="match status" value="1"/>
</dbReference>
<organism evidence="8 9">
    <name type="scientific">Psophocarpus tetragonolobus</name>
    <name type="common">Winged bean</name>
    <name type="synonym">Dolichos tetragonolobus</name>
    <dbReference type="NCBI Taxonomy" id="3891"/>
    <lineage>
        <taxon>Eukaryota</taxon>
        <taxon>Viridiplantae</taxon>
        <taxon>Streptophyta</taxon>
        <taxon>Embryophyta</taxon>
        <taxon>Tracheophyta</taxon>
        <taxon>Spermatophyta</taxon>
        <taxon>Magnoliopsida</taxon>
        <taxon>eudicotyledons</taxon>
        <taxon>Gunneridae</taxon>
        <taxon>Pentapetalae</taxon>
        <taxon>rosids</taxon>
        <taxon>fabids</taxon>
        <taxon>Fabales</taxon>
        <taxon>Fabaceae</taxon>
        <taxon>Papilionoideae</taxon>
        <taxon>50 kb inversion clade</taxon>
        <taxon>NPAAA clade</taxon>
        <taxon>indigoferoid/millettioid clade</taxon>
        <taxon>Phaseoleae</taxon>
        <taxon>Psophocarpus</taxon>
    </lineage>
</organism>
<dbReference type="GO" id="GO:0005737">
    <property type="term" value="C:cytoplasm"/>
    <property type="evidence" value="ECO:0007669"/>
    <property type="project" value="TreeGrafter"/>
</dbReference>
<keyword evidence="5" id="KW-0862">Zinc</keyword>
<dbReference type="Pfam" id="PF13639">
    <property type="entry name" value="zf-RING_2"/>
    <property type="match status" value="1"/>
</dbReference>
<evidence type="ECO:0000313" key="8">
    <source>
        <dbReference type="EMBL" id="KAK7406912.1"/>
    </source>
</evidence>